<comment type="caution">
    <text evidence="2">The sequence shown here is derived from an EMBL/GenBank/DDBJ whole genome shotgun (WGS) entry which is preliminary data.</text>
</comment>
<feature type="signal peptide" evidence="1">
    <location>
        <begin position="1"/>
        <end position="22"/>
    </location>
</feature>
<dbReference type="EMBL" id="JACYFT010000007">
    <property type="protein sequence ID" value="MBD8051992.1"/>
    <property type="molecule type" value="Genomic_DNA"/>
</dbReference>
<accession>A0A927FK99</accession>
<proteinExistence type="predicted"/>
<keyword evidence="3" id="KW-1185">Reference proteome</keyword>
<feature type="chain" id="PRO_5037127201" description="Ig-like domain-containing protein" evidence="1">
    <location>
        <begin position="23"/>
        <end position="88"/>
    </location>
</feature>
<keyword evidence="1" id="KW-0732">Signal</keyword>
<dbReference type="Proteomes" id="UP000647424">
    <property type="component" value="Unassembled WGS sequence"/>
</dbReference>
<evidence type="ECO:0000313" key="2">
    <source>
        <dbReference type="EMBL" id="MBD8051992.1"/>
    </source>
</evidence>
<name>A0A927FK99_9BURK</name>
<dbReference type="RefSeq" id="WP_191820484.1">
    <property type="nucleotide sequence ID" value="NZ_JACYFT010000007.1"/>
</dbReference>
<protein>
    <recommendedName>
        <fullName evidence="4">Ig-like domain-containing protein</fullName>
    </recommendedName>
</protein>
<dbReference type="AlphaFoldDB" id="A0A927FK99"/>
<reference evidence="2" key="1">
    <citation type="submission" date="2020-09" db="EMBL/GenBank/DDBJ databases">
        <title>Genome seq and assembly of Limnohabitants sp.</title>
        <authorList>
            <person name="Chhetri G."/>
        </authorList>
    </citation>
    <scope>NUCLEOTIDE SEQUENCE</scope>
    <source>
        <strain evidence="2">JUR4</strain>
    </source>
</reference>
<dbReference type="PROSITE" id="PS51257">
    <property type="entry name" value="PROKAR_LIPOPROTEIN"/>
    <property type="match status" value="1"/>
</dbReference>
<evidence type="ECO:0008006" key="4">
    <source>
        <dbReference type="Google" id="ProtNLM"/>
    </source>
</evidence>
<gene>
    <name evidence="2" type="ORF">IC609_15755</name>
</gene>
<organism evidence="2 3">
    <name type="scientific">Limnohabitans radicicola</name>
    <dbReference type="NCBI Taxonomy" id="2771427"/>
    <lineage>
        <taxon>Bacteria</taxon>
        <taxon>Pseudomonadati</taxon>
        <taxon>Pseudomonadota</taxon>
        <taxon>Betaproteobacteria</taxon>
        <taxon>Burkholderiales</taxon>
        <taxon>Comamonadaceae</taxon>
        <taxon>Limnohabitans</taxon>
    </lineage>
</organism>
<evidence type="ECO:0000313" key="3">
    <source>
        <dbReference type="Proteomes" id="UP000647424"/>
    </source>
</evidence>
<sequence length="88" mass="8857">MQKFSLSWPALCGLVVGLSACAAPGSGQSWECTARGLVNSHYTGGDSALIHLQGFSSGGNYAVTKSADGNVATGTTANGTAFQCVKKS</sequence>
<evidence type="ECO:0000256" key="1">
    <source>
        <dbReference type="SAM" id="SignalP"/>
    </source>
</evidence>